<dbReference type="Proteomes" id="UP000305948">
    <property type="component" value="Unassembled WGS sequence"/>
</dbReference>
<evidence type="ECO:0000313" key="5">
    <source>
        <dbReference type="Proteomes" id="UP000305948"/>
    </source>
</evidence>
<evidence type="ECO:0000313" key="4">
    <source>
        <dbReference type="EMBL" id="TFK45581.1"/>
    </source>
</evidence>
<keyword evidence="1" id="KW-0479">Metal-binding</keyword>
<dbReference type="Pfam" id="PF10551">
    <property type="entry name" value="MULE"/>
    <property type="match status" value="1"/>
</dbReference>
<organism evidence="4 5">
    <name type="scientific">Heliocybe sulcata</name>
    <dbReference type="NCBI Taxonomy" id="5364"/>
    <lineage>
        <taxon>Eukaryota</taxon>
        <taxon>Fungi</taxon>
        <taxon>Dikarya</taxon>
        <taxon>Basidiomycota</taxon>
        <taxon>Agaricomycotina</taxon>
        <taxon>Agaricomycetes</taxon>
        <taxon>Gloeophyllales</taxon>
        <taxon>Gloeophyllaceae</taxon>
        <taxon>Heliocybe</taxon>
    </lineage>
</organism>
<gene>
    <name evidence="4" type="ORF">OE88DRAFT_1649199</name>
</gene>
<dbReference type="GO" id="GO:0008270">
    <property type="term" value="F:zinc ion binding"/>
    <property type="evidence" value="ECO:0007669"/>
    <property type="project" value="UniProtKB-KW"/>
</dbReference>
<dbReference type="OrthoDB" id="2422225at2759"/>
<evidence type="ECO:0000256" key="1">
    <source>
        <dbReference type="PROSITE-ProRule" id="PRU00325"/>
    </source>
</evidence>
<dbReference type="PROSITE" id="PS50966">
    <property type="entry name" value="ZF_SWIM"/>
    <property type="match status" value="1"/>
</dbReference>
<evidence type="ECO:0000259" key="3">
    <source>
        <dbReference type="PROSITE" id="PS50966"/>
    </source>
</evidence>
<feature type="domain" description="SWIM-type" evidence="3">
    <location>
        <begin position="638"/>
        <end position="673"/>
    </location>
</feature>
<feature type="region of interest" description="Disordered" evidence="2">
    <location>
        <begin position="859"/>
        <end position="905"/>
    </location>
</feature>
<evidence type="ECO:0000256" key="2">
    <source>
        <dbReference type="SAM" id="MobiDB-lite"/>
    </source>
</evidence>
<dbReference type="InterPro" id="IPR018289">
    <property type="entry name" value="MULE_transposase_dom"/>
</dbReference>
<feature type="region of interest" description="Disordered" evidence="2">
    <location>
        <begin position="732"/>
        <end position="784"/>
    </location>
</feature>
<keyword evidence="5" id="KW-1185">Reference proteome</keyword>
<accession>A0A5C3MVW3</accession>
<dbReference type="AlphaFoldDB" id="A0A5C3MVW3"/>
<dbReference type="STRING" id="5364.A0A5C3MVW3"/>
<keyword evidence="1" id="KW-0862">Zinc</keyword>
<reference evidence="4 5" key="1">
    <citation type="journal article" date="2019" name="Nat. Ecol. Evol.">
        <title>Megaphylogeny resolves global patterns of mushroom evolution.</title>
        <authorList>
            <person name="Varga T."/>
            <person name="Krizsan K."/>
            <person name="Foldi C."/>
            <person name="Dima B."/>
            <person name="Sanchez-Garcia M."/>
            <person name="Sanchez-Ramirez S."/>
            <person name="Szollosi G.J."/>
            <person name="Szarkandi J.G."/>
            <person name="Papp V."/>
            <person name="Albert L."/>
            <person name="Andreopoulos W."/>
            <person name="Angelini C."/>
            <person name="Antonin V."/>
            <person name="Barry K.W."/>
            <person name="Bougher N.L."/>
            <person name="Buchanan P."/>
            <person name="Buyck B."/>
            <person name="Bense V."/>
            <person name="Catcheside P."/>
            <person name="Chovatia M."/>
            <person name="Cooper J."/>
            <person name="Damon W."/>
            <person name="Desjardin D."/>
            <person name="Finy P."/>
            <person name="Geml J."/>
            <person name="Haridas S."/>
            <person name="Hughes K."/>
            <person name="Justo A."/>
            <person name="Karasinski D."/>
            <person name="Kautmanova I."/>
            <person name="Kiss B."/>
            <person name="Kocsube S."/>
            <person name="Kotiranta H."/>
            <person name="LaButti K.M."/>
            <person name="Lechner B.E."/>
            <person name="Liimatainen K."/>
            <person name="Lipzen A."/>
            <person name="Lukacs Z."/>
            <person name="Mihaltcheva S."/>
            <person name="Morgado L.N."/>
            <person name="Niskanen T."/>
            <person name="Noordeloos M.E."/>
            <person name="Ohm R.A."/>
            <person name="Ortiz-Santana B."/>
            <person name="Ovrebo C."/>
            <person name="Racz N."/>
            <person name="Riley R."/>
            <person name="Savchenko A."/>
            <person name="Shiryaev A."/>
            <person name="Soop K."/>
            <person name="Spirin V."/>
            <person name="Szebenyi C."/>
            <person name="Tomsovsky M."/>
            <person name="Tulloss R.E."/>
            <person name="Uehling J."/>
            <person name="Grigoriev I.V."/>
            <person name="Vagvolgyi C."/>
            <person name="Papp T."/>
            <person name="Martin F.M."/>
            <person name="Miettinen O."/>
            <person name="Hibbett D.S."/>
            <person name="Nagy L.G."/>
        </authorList>
    </citation>
    <scope>NUCLEOTIDE SEQUENCE [LARGE SCALE GENOMIC DNA]</scope>
    <source>
        <strain evidence="4 5">OMC1185</strain>
    </source>
</reference>
<feature type="compositionally biased region" description="Acidic residues" evidence="2">
    <location>
        <begin position="741"/>
        <end position="768"/>
    </location>
</feature>
<keyword evidence="1" id="KW-0863">Zinc-finger</keyword>
<dbReference type="Pfam" id="PF04434">
    <property type="entry name" value="SWIM"/>
    <property type="match status" value="1"/>
</dbReference>
<protein>
    <recommendedName>
        <fullName evidence="3">SWIM-type domain-containing protein</fullName>
    </recommendedName>
</protein>
<dbReference type="InterPro" id="IPR007527">
    <property type="entry name" value="Znf_SWIM"/>
</dbReference>
<proteinExistence type="predicted"/>
<sequence length="905" mass="102286">MPGNNQSKKVRPSRKQPWIIVTPEEARGDKVPLRALRQAAGIYTDQLVLTLKQKMEIEDLYTSNKVEDHQFSHDTDEQVQAATELACLRLDFDTRVSMGYRWTNRWVNTSGSGVQETKRILYQCHCAYDHAVKGKKVRHVPFDFTGCLVHVEVTYHLHAKHILRIQGRLDHNAACQAAEIAHGATLTDIQSKNRKMVVAHTYPGQLKSLEHSPYRWILKQADTRSLYRQFNQIQGVEVRQQAHINIDEWLDQDSPRYNKILADAVFHYSPRAAKGERFEICVAMDKMREAAWQYAHHLQIILDGTFGICNKKLLLFIFMGINGKRKGIPLAFLLFSAPSGNKQTSAGYNTDIIASLLDKWRRVLGARDGAGFEPLVAITDTDLMERRALIQIFPRIWLLICKFHLRQSWRNHRNWLIKGNSPVHMTVKNRLRRVEEALVTTLDINDARAIIEQEQQFLTAMLEGMHAGIAKNALEHLISYLLGYWVAAWLMKCPFEGVLPTTNHLESFNGVFKRKHLRRWQRNGKRLREDQFLKISVIHVLPAIFMQRTMEDNKEARRIAQICLLPGGCALLARQAENMDLSVLPTVAYLLPDETRHHAALDIVGNAQISTPSLSNCGLVFECYSTLATDFDPSPRKYAVFLGFNGTATCDCHDFTHRGRACKHIRAALIQSDRLRVLKFRSLPLIPIPTSPEHARALQASLSVSTEPASVQSPSAVQDASLEVEKILQELEESMDRENGAEEDSDDVEDEDIDDNESVATDAPEDDEAKGGQPSGFSYSFTDMPTGGSVKAGIDQQAVSRVFHELSQVASKFGNMAFYLRDVSSATADDVNNMITFKLQINLLSDALDQMILSCRDPVPSEDNLSTPTDRSRPSTPPPNKRPRLEIMGPSPEKAQQRKPSWAPH</sequence>
<dbReference type="EMBL" id="ML213540">
    <property type="protein sequence ID" value="TFK45581.1"/>
    <property type="molecule type" value="Genomic_DNA"/>
</dbReference>
<name>A0A5C3MVW3_9AGAM</name>